<organism evidence="1 2">
    <name type="scientific">Azotobacter beijerinckii</name>
    <dbReference type="NCBI Taxonomy" id="170623"/>
    <lineage>
        <taxon>Bacteria</taxon>
        <taxon>Pseudomonadati</taxon>
        <taxon>Pseudomonadota</taxon>
        <taxon>Gammaproteobacteria</taxon>
        <taxon>Pseudomonadales</taxon>
        <taxon>Pseudomonadaceae</taxon>
        <taxon>Azotobacter</taxon>
    </lineage>
</organism>
<gene>
    <name evidence="1" type="ORF">SAMN04244572_01639</name>
</gene>
<dbReference type="Proteomes" id="UP000199250">
    <property type="component" value="Unassembled WGS sequence"/>
</dbReference>
<reference evidence="1 2" key="1">
    <citation type="submission" date="2016-10" db="EMBL/GenBank/DDBJ databases">
        <authorList>
            <person name="de Groot N.N."/>
        </authorList>
    </citation>
    <scope>NUCLEOTIDE SEQUENCE [LARGE SCALE GENOMIC DNA]</scope>
    <source>
        <strain evidence="1 2">DSM 373</strain>
    </source>
</reference>
<protein>
    <submittedName>
        <fullName evidence="1">Electron transfer flavoprotein alpha subunit</fullName>
    </submittedName>
</protein>
<proteinExistence type="predicted"/>
<evidence type="ECO:0000313" key="2">
    <source>
        <dbReference type="Proteomes" id="UP000199250"/>
    </source>
</evidence>
<dbReference type="Gene3D" id="3.40.50.620">
    <property type="entry name" value="HUPs"/>
    <property type="match status" value="1"/>
</dbReference>
<evidence type="ECO:0000313" key="1">
    <source>
        <dbReference type="EMBL" id="SEI77671.1"/>
    </source>
</evidence>
<dbReference type="AlphaFoldDB" id="A0A1H6TCE4"/>
<accession>A0A1H6TCE4</accession>
<dbReference type="SUPFAM" id="SSF52402">
    <property type="entry name" value="Adenine nucleotide alpha hydrolases-like"/>
    <property type="match status" value="1"/>
</dbReference>
<dbReference type="InterPro" id="IPR014729">
    <property type="entry name" value="Rossmann-like_a/b/a_fold"/>
</dbReference>
<dbReference type="EMBL" id="FNYQ01000022">
    <property type="protein sequence ID" value="SEI77671.1"/>
    <property type="molecule type" value="Genomic_DNA"/>
</dbReference>
<feature type="non-terminal residue" evidence="1">
    <location>
        <position position="42"/>
    </location>
</feature>
<name>A0A1H6TCE4_9GAMM</name>
<sequence>MAILVIAEHDNRTLKGATLNTLGAAALLGGEVHLLVAGLACG</sequence>